<feature type="region of interest" description="Disordered" evidence="1">
    <location>
        <begin position="69"/>
        <end position="120"/>
    </location>
</feature>
<organism evidence="2 3">
    <name type="scientific">Fonsecaea pedrosoi CBS 271.37</name>
    <dbReference type="NCBI Taxonomy" id="1442368"/>
    <lineage>
        <taxon>Eukaryota</taxon>
        <taxon>Fungi</taxon>
        <taxon>Dikarya</taxon>
        <taxon>Ascomycota</taxon>
        <taxon>Pezizomycotina</taxon>
        <taxon>Eurotiomycetes</taxon>
        <taxon>Chaetothyriomycetidae</taxon>
        <taxon>Chaetothyriales</taxon>
        <taxon>Herpotrichiellaceae</taxon>
        <taxon>Fonsecaea</taxon>
    </lineage>
</organism>
<dbReference type="RefSeq" id="XP_013280705.1">
    <property type="nucleotide sequence ID" value="XM_013425251.1"/>
</dbReference>
<sequence>MVIYPKCQFSWTQIQINVTATTICLAWLKKFSLSQLPESRLSVLMISLLLTSPLAMVLQEEYRQLAVLDLEDQEEEDTDDDMNDEEEDLVEEDRVRGLISEGEDNDERSDDDDEEEPPSL</sequence>
<dbReference type="VEuPathDB" id="FungiDB:Z517_09341"/>
<evidence type="ECO:0000313" key="3">
    <source>
        <dbReference type="Proteomes" id="UP000053029"/>
    </source>
</evidence>
<feature type="compositionally biased region" description="Acidic residues" evidence="1">
    <location>
        <begin position="101"/>
        <end position="120"/>
    </location>
</feature>
<keyword evidence="3" id="KW-1185">Reference proteome</keyword>
<protein>
    <submittedName>
        <fullName evidence="2">Uncharacterized protein</fullName>
    </submittedName>
</protein>
<name>A0A0D2ERL4_9EURO</name>
<dbReference type="Proteomes" id="UP000053029">
    <property type="component" value="Unassembled WGS sequence"/>
</dbReference>
<accession>A0A0D2ERL4</accession>
<dbReference type="GeneID" id="25308831"/>
<dbReference type="HOGENOM" id="CLU_2049754_0_0_1"/>
<proteinExistence type="predicted"/>
<evidence type="ECO:0000313" key="2">
    <source>
        <dbReference type="EMBL" id="KIW76897.1"/>
    </source>
</evidence>
<reference evidence="2 3" key="1">
    <citation type="submission" date="2015-01" db="EMBL/GenBank/DDBJ databases">
        <title>The Genome Sequence of Fonsecaea pedrosoi CBS 271.37.</title>
        <authorList>
            <consortium name="The Broad Institute Genomics Platform"/>
            <person name="Cuomo C."/>
            <person name="de Hoog S."/>
            <person name="Gorbushina A."/>
            <person name="Stielow B."/>
            <person name="Teixiera M."/>
            <person name="Abouelleil A."/>
            <person name="Chapman S.B."/>
            <person name="Priest M."/>
            <person name="Young S.K."/>
            <person name="Wortman J."/>
            <person name="Nusbaum C."/>
            <person name="Birren B."/>
        </authorList>
    </citation>
    <scope>NUCLEOTIDE SEQUENCE [LARGE SCALE GENOMIC DNA]</scope>
    <source>
        <strain evidence="2 3">CBS 271.37</strain>
    </source>
</reference>
<gene>
    <name evidence="2" type="ORF">Z517_09341</name>
</gene>
<dbReference type="EMBL" id="KN846974">
    <property type="protein sequence ID" value="KIW76897.1"/>
    <property type="molecule type" value="Genomic_DNA"/>
</dbReference>
<dbReference type="AlphaFoldDB" id="A0A0D2ERL4"/>
<evidence type="ECO:0000256" key="1">
    <source>
        <dbReference type="SAM" id="MobiDB-lite"/>
    </source>
</evidence>
<feature type="compositionally biased region" description="Acidic residues" evidence="1">
    <location>
        <begin position="69"/>
        <end position="91"/>
    </location>
</feature>